<accession>H2YJ18</accession>
<reference evidence="1" key="2">
    <citation type="submission" date="2025-08" db="UniProtKB">
        <authorList>
            <consortium name="Ensembl"/>
        </authorList>
    </citation>
    <scope>IDENTIFICATION</scope>
</reference>
<evidence type="ECO:0000313" key="2">
    <source>
        <dbReference type="Proteomes" id="UP000007875"/>
    </source>
</evidence>
<dbReference type="AlphaFoldDB" id="H2YJ18"/>
<dbReference type="HOGENOM" id="CLU_1418098_0_0_1"/>
<dbReference type="Ensembl" id="ENSCSAVT00000005388.1">
    <property type="protein sequence ID" value="ENSCSAVP00000005317.1"/>
    <property type="gene ID" value="ENSCSAVG00000003171.1"/>
</dbReference>
<proteinExistence type="predicted"/>
<evidence type="ECO:0000313" key="1">
    <source>
        <dbReference type="Ensembl" id="ENSCSAVP00000005317.1"/>
    </source>
</evidence>
<reference evidence="2" key="1">
    <citation type="submission" date="2003-08" db="EMBL/GenBank/DDBJ databases">
        <authorList>
            <person name="Birren B."/>
            <person name="Nusbaum C."/>
            <person name="Abebe A."/>
            <person name="Abouelleil A."/>
            <person name="Adekoya E."/>
            <person name="Ait-zahra M."/>
            <person name="Allen N."/>
            <person name="Allen T."/>
            <person name="An P."/>
            <person name="Anderson M."/>
            <person name="Anderson S."/>
            <person name="Arachchi H."/>
            <person name="Armbruster J."/>
            <person name="Bachantsang P."/>
            <person name="Baldwin J."/>
            <person name="Barry A."/>
            <person name="Bayul T."/>
            <person name="Blitshsteyn B."/>
            <person name="Bloom T."/>
            <person name="Blye J."/>
            <person name="Boguslavskiy L."/>
            <person name="Borowsky M."/>
            <person name="Boukhgalter B."/>
            <person name="Brunache A."/>
            <person name="Butler J."/>
            <person name="Calixte N."/>
            <person name="Calvo S."/>
            <person name="Camarata J."/>
            <person name="Campo K."/>
            <person name="Chang J."/>
            <person name="Cheshatsang Y."/>
            <person name="Citroen M."/>
            <person name="Collymore A."/>
            <person name="Considine T."/>
            <person name="Cook A."/>
            <person name="Cooke P."/>
            <person name="Corum B."/>
            <person name="Cuomo C."/>
            <person name="David R."/>
            <person name="Dawoe T."/>
            <person name="Degray S."/>
            <person name="Dodge S."/>
            <person name="Dooley K."/>
            <person name="Dorje P."/>
            <person name="Dorjee K."/>
            <person name="Dorris L."/>
            <person name="Duffey N."/>
            <person name="Dupes A."/>
            <person name="Elkins T."/>
            <person name="Engels R."/>
            <person name="Erickson J."/>
            <person name="Farina A."/>
            <person name="Faro S."/>
            <person name="Ferreira P."/>
            <person name="Fischer H."/>
            <person name="Fitzgerald M."/>
            <person name="Foley K."/>
            <person name="Gage D."/>
            <person name="Galagan J."/>
            <person name="Gearin G."/>
            <person name="Gnerre S."/>
            <person name="Gnirke A."/>
            <person name="Goyette A."/>
            <person name="Graham J."/>
            <person name="Grandbois E."/>
            <person name="Gyaltsen K."/>
            <person name="Hafez N."/>
            <person name="Hagopian D."/>
            <person name="Hagos B."/>
            <person name="Hall J."/>
            <person name="Hatcher B."/>
            <person name="Heller A."/>
            <person name="Higgins H."/>
            <person name="Honan T."/>
            <person name="Horn A."/>
            <person name="Houde N."/>
            <person name="Hughes L."/>
            <person name="Hulme W."/>
            <person name="Husby E."/>
            <person name="Iliev I."/>
            <person name="Jaffe D."/>
            <person name="Jones C."/>
            <person name="Kamal M."/>
            <person name="Kamat A."/>
            <person name="Kamvysselis M."/>
            <person name="Karlsson E."/>
            <person name="Kells C."/>
            <person name="Kieu A."/>
            <person name="Kisner P."/>
            <person name="Kodira C."/>
            <person name="Kulbokas E."/>
            <person name="Labutti K."/>
            <person name="Lama D."/>
            <person name="Landers T."/>
            <person name="Leger J."/>
            <person name="Levine S."/>
            <person name="Lewis D."/>
            <person name="Lewis T."/>
            <person name="Lindblad-toh K."/>
            <person name="Liu X."/>
            <person name="Lokyitsang T."/>
            <person name="Lokyitsang Y."/>
            <person name="Lucien O."/>
            <person name="Lui A."/>
            <person name="Ma L.J."/>
            <person name="Mabbitt R."/>
            <person name="Macdonald J."/>
            <person name="Maclean C."/>
            <person name="Major J."/>
            <person name="Manning J."/>
            <person name="Marabella R."/>
            <person name="Maru K."/>
            <person name="Matthews C."/>
            <person name="Mauceli E."/>
            <person name="Mccarthy M."/>
            <person name="Mcdonough S."/>
            <person name="Mcghee T."/>
            <person name="Meldrim J."/>
            <person name="Meneus L."/>
            <person name="Mesirov J."/>
            <person name="Mihalev A."/>
            <person name="Mihova T."/>
            <person name="Mikkelsen T."/>
            <person name="Mlenga V."/>
            <person name="Moru K."/>
            <person name="Mozes J."/>
            <person name="Mulrain L."/>
            <person name="Munson G."/>
            <person name="Naylor J."/>
            <person name="Newes C."/>
            <person name="Nguyen C."/>
            <person name="Nguyen N."/>
            <person name="Nguyen T."/>
            <person name="Nicol R."/>
            <person name="Nielsen C."/>
            <person name="Nizzari M."/>
            <person name="Norbu C."/>
            <person name="Norbu N."/>
            <person name="O'donnell P."/>
            <person name="Okoawo O."/>
            <person name="O'leary S."/>
            <person name="Omotosho B."/>
            <person name="O'neill K."/>
            <person name="Osman S."/>
            <person name="Parker S."/>
            <person name="Perrin D."/>
            <person name="Phunkhang P."/>
            <person name="Piqani B."/>
            <person name="Purcell S."/>
            <person name="Rachupka T."/>
            <person name="Ramasamy U."/>
            <person name="Rameau R."/>
            <person name="Ray V."/>
            <person name="Raymond C."/>
            <person name="Retta R."/>
            <person name="Richardson S."/>
            <person name="Rise C."/>
            <person name="Rodriguez J."/>
            <person name="Rogers J."/>
            <person name="Rogov P."/>
            <person name="Rutman M."/>
            <person name="Schupbach R."/>
            <person name="Seaman C."/>
            <person name="Settipalli S."/>
            <person name="Sharpe T."/>
            <person name="Sheridan J."/>
            <person name="Sherpa N."/>
            <person name="Shi J."/>
            <person name="Smirnov S."/>
            <person name="Smith C."/>
            <person name="Sougnez C."/>
            <person name="Spencer B."/>
            <person name="Stalker J."/>
            <person name="Stange-thomann N."/>
            <person name="Stavropoulos S."/>
            <person name="Stetson K."/>
            <person name="Stone C."/>
            <person name="Stone S."/>
            <person name="Stubbs M."/>
            <person name="Talamas J."/>
            <person name="Tchuinga P."/>
            <person name="Tenzing P."/>
            <person name="Tesfaye S."/>
            <person name="Theodore J."/>
            <person name="Thoulutsang Y."/>
            <person name="Topham K."/>
            <person name="Towey S."/>
            <person name="Tsamla T."/>
            <person name="Tsomo N."/>
            <person name="Vallee D."/>
            <person name="Vassiliev H."/>
            <person name="Venkataraman V."/>
            <person name="Vinson J."/>
            <person name="Vo A."/>
            <person name="Wade C."/>
            <person name="Wang S."/>
            <person name="Wangchuk T."/>
            <person name="Wangdi T."/>
            <person name="Whittaker C."/>
            <person name="Wilkinson J."/>
            <person name="Wu Y."/>
            <person name="Wyman D."/>
            <person name="Yadav S."/>
            <person name="Yang S."/>
            <person name="Yang X."/>
            <person name="Yeager S."/>
            <person name="Yee E."/>
            <person name="Young G."/>
            <person name="Zainoun J."/>
            <person name="Zembeck L."/>
            <person name="Zimmer A."/>
            <person name="Zody M."/>
            <person name="Lander E."/>
        </authorList>
    </citation>
    <scope>NUCLEOTIDE SEQUENCE [LARGE SCALE GENOMIC DNA]</scope>
</reference>
<protein>
    <submittedName>
        <fullName evidence="1">Uncharacterized protein</fullName>
    </submittedName>
</protein>
<sequence length="192" mass="21575">MQQFGGLGRKKQSCLNRRCVRLKVRVCAKRKVNVSQPRFQPNKDIEILHDPSLCPPRAPTPENIRALHSGPLPTISTENVNMQQNFLVRPHDPLNPLPMPLQHHTALPGAQLIQRSSSVLPTDMNSVWDDPFMRHFVKSPESIVASHPTLALMINPTPSCTAITRRTSLNHTLNALSDKPVNDMNHVWEDPS</sequence>
<organism evidence="1 2">
    <name type="scientific">Ciona savignyi</name>
    <name type="common">Pacific transparent sea squirt</name>
    <dbReference type="NCBI Taxonomy" id="51511"/>
    <lineage>
        <taxon>Eukaryota</taxon>
        <taxon>Metazoa</taxon>
        <taxon>Chordata</taxon>
        <taxon>Tunicata</taxon>
        <taxon>Ascidiacea</taxon>
        <taxon>Phlebobranchia</taxon>
        <taxon>Cionidae</taxon>
        <taxon>Ciona</taxon>
    </lineage>
</organism>
<keyword evidence="2" id="KW-1185">Reference proteome</keyword>
<reference evidence="1" key="3">
    <citation type="submission" date="2025-09" db="UniProtKB">
        <authorList>
            <consortium name="Ensembl"/>
        </authorList>
    </citation>
    <scope>IDENTIFICATION</scope>
</reference>
<name>H2YJ18_CIOSA</name>
<dbReference type="Proteomes" id="UP000007875">
    <property type="component" value="Unassembled WGS sequence"/>
</dbReference>